<keyword evidence="2" id="KW-0238">DNA-binding</keyword>
<dbReference type="GO" id="GO:0045892">
    <property type="term" value="P:negative regulation of DNA-templated transcription"/>
    <property type="evidence" value="ECO:0007669"/>
    <property type="project" value="TreeGrafter"/>
</dbReference>
<dbReference type="InterPro" id="IPR050679">
    <property type="entry name" value="Bact_HTH_transcr_reg"/>
</dbReference>
<dbReference type="AlphaFoldDB" id="A0A1M4ZM52"/>
<proteinExistence type="predicted"/>
<evidence type="ECO:0000313" key="6">
    <source>
        <dbReference type="Proteomes" id="UP000184485"/>
    </source>
</evidence>
<dbReference type="InterPro" id="IPR036388">
    <property type="entry name" value="WH-like_DNA-bd_sf"/>
</dbReference>
<dbReference type="CDD" id="cd07377">
    <property type="entry name" value="WHTH_GntR"/>
    <property type="match status" value="1"/>
</dbReference>
<dbReference type="Pfam" id="PF00392">
    <property type="entry name" value="GntR"/>
    <property type="match status" value="1"/>
</dbReference>
<evidence type="ECO:0000256" key="2">
    <source>
        <dbReference type="ARBA" id="ARBA00023125"/>
    </source>
</evidence>
<evidence type="ECO:0000256" key="1">
    <source>
        <dbReference type="ARBA" id="ARBA00023015"/>
    </source>
</evidence>
<dbReference type="InterPro" id="IPR036390">
    <property type="entry name" value="WH_DNA-bd_sf"/>
</dbReference>
<dbReference type="GO" id="GO:0003700">
    <property type="term" value="F:DNA-binding transcription factor activity"/>
    <property type="evidence" value="ECO:0007669"/>
    <property type="project" value="InterPro"/>
</dbReference>
<name>A0A1M4ZM52_9HYPH</name>
<dbReference type="InterPro" id="IPR000524">
    <property type="entry name" value="Tscrpt_reg_HTH_GntR"/>
</dbReference>
<dbReference type="Pfam" id="PF07702">
    <property type="entry name" value="UTRA"/>
    <property type="match status" value="1"/>
</dbReference>
<protein>
    <submittedName>
        <fullName evidence="5">GntR family transcriptional regulator</fullName>
    </submittedName>
</protein>
<organism evidence="5 6">
    <name type="scientific">Kaistia soli DSM 19436</name>
    <dbReference type="NCBI Taxonomy" id="1122133"/>
    <lineage>
        <taxon>Bacteria</taxon>
        <taxon>Pseudomonadati</taxon>
        <taxon>Pseudomonadota</taxon>
        <taxon>Alphaproteobacteria</taxon>
        <taxon>Hyphomicrobiales</taxon>
        <taxon>Kaistiaceae</taxon>
        <taxon>Kaistia</taxon>
    </lineage>
</organism>
<sequence>MAAGTGRFLSGQDGASAAGRVIDDEPLPVGDDQFGAAAGISRADPRPLHRQVHGAIIEAIEAGRLPRNGKLPSERELVDLYGVSRITIRHAMRDLVQQGFLQSQPGKGFYVAAPQRGFELHLLKSFTATALANGRNPGQRLIEARIYRAPLEITRPLFLPEGAEVVVLSRLRLLDDVPVVIQTDWMSAARAPGLIDLDWSSPNRSLYAEIRERYRIRPVRGQTTLSARLASQDESERLGLAPPAAVLTVDQIAFDARNRAVNLTTLVHHPERYPLTLAQSESGDIEQI</sequence>
<dbReference type="PRINTS" id="PR00035">
    <property type="entry name" value="HTHGNTR"/>
</dbReference>
<dbReference type="PANTHER" id="PTHR44846">
    <property type="entry name" value="MANNOSYL-D-GLYCERATE TRANSPORT/METABOLISM SYSTEM REPRESSOR MNGR-RELATED"/>
    <property type="match status" value="1"/>
</dbReference>
<dbReference type="RefSeq" id="WP_084526994.1">
    <property type="nucleotide sequence ID" value="NZ_FQUP01000001.1"/>
</dbReference>
<dbReference type="SMART" id="SM00345">
    <property type="entry name" value="HTH_GNTR"/>
    <property type="match status" value="1"/>
</dbReference>
<dbReference type="InterPro" id="IPR011663">
    <property type="entry name" value="UTRA"/>
</dbReference>
<gene>
    <name evidence="5" type="ORF">SAMN02745157_1860</name>
</gene>
<feature type="domain" description="HTH gntR-type" evidence="4">
    <location>
        <begin position="46"/>
        <end position="114"/>
    </location>
</feature>
<evidence type="ECO:0000313" key="5">
    <source>
        <dbReference type="EMBL" id="SHF19091.1"/>
    </source>
</evidence>
<dbReference type="STRING" id="1122133.SAMN02745157_1860"/>
<dbReference type="SUPFAM" id="SSF64288">
    <property type="entry name" value="Chorismate lyase-like"/>
    <property type="match status" value="1"/>
</dbReference>
<dbReference type="PROSITE" id="PS50949">
    <property type="entry name" value="HTH_GNTR"/>
    <property type="match status" value="1"/>
</dbReference>
<keyword evidence="3" id="KW-0804">Transcription</keyword>
<accession>A0A1M4ZM52</accession>
<dbReference type="SUPFAM" id="SSF46785">
    <property type="entry name" value="Winged helix' DNA-binding domain"/>
    <property type="match status" value="1"/>
</dbReference>
<reference evidence="5 6" key="1">
    <citation type="submission" date="2016-11" db="EMBL/GenBank/DDBJ databases">
        <authorList>
            <person name="Jaros S."/>
            <person name="Januszkiewicz K."/>
            <person name="Wedrychowicz H."/>
        </authorList>
    </citation>
    <scope>NUCLEOTIDE SEQUENCE [LARGE SCALE GENOMIC DNA]</scope>
    <source>
        <strain evidence="5 6">DSM 19436</strain>
    </source>
</reference>
<dbReference type="GO" id="GO:0003677">
    <property type="term" value="F:DNA binding"/>
    <property type="evidence" value="ECO:0007669"/>
    <property type="project" value="UniProtKB-KW"/>
</dbReference>
<dbReference type="Gene3D" id="1.10.10.10">
    <property type="entry name" value="Winged helix-like DNA-binding domain superfamily/Winged helix DNA-binding domain"/>
    <property type="match status" value="1"/>
</dbReference>
<evidence type="ECO:0000259" key="4">
    <source>
        <dbReference type="PROSITE" id="PS50949"/>
    </source>
</evidence>
<dbReference type="InterPro" id="IPR028978">
    <property type="entry name" value="Chorismate_lyase_/UTRA_dom_sf"/>
</dbReference>
<keyword evidence="6" id="KW-1185">Reference proteome</keyword>
<keyword evidence="1" id="KW-0805">Transcription regulation</keyword>
<evidence type="ECO:0000256" key="3">
    <source>
        <dbReference type="ARBA" id="ARBA00023163"/>
    </source>
</evidence>
<dbReference type="OrthoDB" id="7334968at2"/>
<dbReference type="SMART" id="SM00866">
    <property type="entry name" value="UTRA"/>
    <property type="match status" value="1"/>
</dbReference>
<dbReference type="EMBL" id="FQUP01000001">
    <property type="protein sequence ID" value="SHF19091.1"/>
    <property type="molecule type" value="Genomic_DNA"/>
</dbReference>
<dbReference type="PANTHER" id="PTHR44846:SF1">
    <property type="entry name" value="MANNOSYL-D-GLYCERATE TRANSPORT_METABOLISM SYSTEM REPRESSOR MNGR-RELATED"/>
    <property type="match status" value="1"/>
</dbReference>
<dbReference type="Proteomes" id="UP000184485">
    <property type="component" value="Unassembled WGS sequence"/>
</dbReference>
<dbReference type="Gene3D" id="3.40.1410.10">
    <property type="entry name" value="Chorismate lyase-like"/>
    <property type="match status" value="1"/>
</dbReference>